<gene>
    <name evidence="1" type="ORF">GCM10010528_21550</name>
</gene>
<dbReference type="EMBL" id="BAAAVS010000026">
    <property type="protein sequence ID" value="GAA3040849.1"/>
    <property type="molecule type" value="Genomic_DNA"/>
</dbReference>
<proteinExistence type="predicted"/>
<comment type="caution">
    <text evidence="1">The sequence shown here is derived from an EMBL/GenBank/DDBJ whole genome shotgun (WGS) entry which is preliminary data.</text>
</comment>
<protein>
    <submittedName>
        <fullName evidence="1">Uncharacterized protein</fullName>
    </submittedName>
</protein>
<organism evidence="1 2">
    <name type="scientific">Gordonia defluvii</name>
    <dbReference type="NCBI Taxonomy" id="283718"/>
    <lineage>
        <taxon>Bacteria</taxon>
        <taxon>Bacillati</taxon>
        <taxon>Actinomycetota</taxon>
        <taxon>Actinomycetes</taxon>
        <taxon>Mycobacteriales</taxon>
        <taxon>Gordoniaceae</taxon>
        <taxon>Gordonia</taxon>
    </lineage>
</organism>
<evidence type="ECO:0000313" key="1">
    <source>
        <dbReference type="EMBL" id="GAA3040849.1"/>
    </source>
</evidence>
<sequence length="89" mass="10195">MPDVTPRAGALYPKFGHGSIQHARGAYWLIRYSRSPDSPGPRWVQALVPDPDPDPATRKTFAPIRVEFPCEDYAWFRWRCGGSVRRVPR</sequence>
<evidence type="ECO:0000313" key="2">
    <source>
        <dbReference type="Proteomes" id="UP001501035"/>
    </source>
</evidence>
<name>A0ABP6LGP7_9ACTN</name>
<reference evidence="2" key="1">
    <citation type="journal article" date="2019" name="Int. J. Syst. Evol. Microbiol.">
        <title>The Global Catalogue of Microorganisms (GCM) 10K type strain sequencing project: providing services to taxonomists for standard genome sequencing and annotation.</title>
        <authorList>
            <consortium name="The Broad Institute Genomics Platform"/>
            <consortium name="The Broad Institute Genome Sequencing Center for Infectious Disease"/>
            <person name="Wu L."/>
            <person name="Ma J."/>
        </authorList>
    </citation>
    <scope>NUCLEOTIDE SEQUENCE [LARGE SCALE GENOMIC DNA]</scope>
    <source>
        <strain evidence="2">JCM 14234</strain>
    </source>
</reference>
<keyword evidence="2" id="KW-1185">Reference proteome</keyword>
<dbReference type="Proteomes" id="UP001501035">
    <property type="component" value="Unassembled WGS sequence"/>
</dbReference>
<accession>A0ABP6LGP7</accession>